<evidence type="ECO:0000256" key="1">
    <source>
        <dbReference type="SAM" id="Phobius"/>
    </source>
</evidence>
<evidence type="ECO:0000313" key="2">
    <source>
        <dbReference type="EMBL" id="POB05730.1"/>
    </source>
</evidence>
<sequence>MDSVTQIVLGASIQGAMLGRWQGRKALIYGAALATVPDLDVLIDYGDAVADMTYHRGFSHSLLVLATLAALLTWLIRKRWPNAEYSSRRLFATLALVLCTHPLLDSFTTYGTQLFWPLPIPPIAISSIFIIDPLYTLPLLLAMLVGLFIGLGRSGLRWQYAGLLLSSLYLGSTLIGKQMAEHQLHAALAQQGIEPQATFSTPTPFNTLLWRVMAVDGDTYYEGLVGWLDREPLTLTALPTHASEAQQALAESPQDQRLRWFTGERLRYDLIDGQWVATDLRLGMSGYHPFRFALATVDPETGEVRLIPQVEQWPQRRPDVAALRLMAERALDARAPLSIAELSRSLAEPAPHQQR</sequence>
<keyword evidence="1" id="KW-1133">Transmembrane helix</keyword>
<dbReference type="EMBL" id="PPSK01000002">
    <property type="protein sequence ID" value="POB05730.1"/>
    <property type="molecule type" value="Genomic_DNA"/>
</dbReference>
<dbReference type="InterPro" id="IPR053170">
    <property type="entry name" value="Transcription_regulator"/>
</dbReference>
<dbReference type="RefSeq" id="WP_104737056.1">
    <property type="nucleotide sequence ID" value="NZ_BMHR01000004.1"/>
</dbReference>
<dbReference type="GO" id="GO:0016787">
    <property type="term" value="F:hydrolase activity"/>
    <property type="evidence" value="ECO:0007669"/>
    <property type="project" value="UniProtKB-KW"/>
</dbReference>
<protein>
    <submittedName>
        <fullName evidence="2">Hydrolase</fullName>
    </submittedName>
</protein>
<feature type="transmembrane region" description="Helical" evidence="1">
    <location>
        <begin position="57"/>
        <end position="76"/>
    </location>
</feature>
<accession>A0A2P4EZ29</accession>
<keyword evidence="3" id="KW-1185">Reference proteome</keyword>
<keyword evidence="2" id="KW-0378">Hydrolase</keyword>
<feature type="transmembrane region" description="Helical" evidence="1">
    <location>
        <begin position="124"/>
        <end position="151"/>
    </location>
</feature>
<proteinExistence type="predicted"/>
<gene>
    <name evidence="2" type="ORF">C1949_03290</name>
</gene>
<dbReference type="PANTHER" id="PTHR40031">
    <property type="entry name" value="HYPOTHETICAL MEMBRANE SPANNING PROTEIN"/>
    <property type="match status" value="1"/>
</dbReference>
<dbReference type="OrthoDB" id="9781927at2"/>
<feature type="transmembrane region" description="Helical" evidence="1">
    <location>
        <begin position="88"/>
        <end position="104"/>
    </location>
</feature>
<keyword evidence="1" id="KW-0472">Membrane</keyword>
<keyword evidence="1" id="KW-0812">Transmembrane</keyword>
<dbReference type="Proteomes" id="UP000243451">
    <property type="component" value="Unassembled WGS sequence"/>
</dbReference>
<dbReference type="InterPro" id="IPR007404">
    <property type="entry name" value="YdjM-like"/>
</dbReference>
<name>A0A2P4EZ29_9GAMM</name>
<feature type="transmembrane region" description="Helical" evidence="1">
    <location>
        <begin position="26"/>
        <end position="45"/>
    </location>
</feature>
<comment type="caution">
    <text evidence="2">The sequence shown here is derived from an EMBL/GenBank/DDBJ whole genome shotgun (WGS) entry which is preliminary data.</text>
</comment>
<organism evidence="2 3">
    <name type="scientific">Halopseudomonas oceani</name>
    <dbReference type="NCBI Taxonomy" id="1708783"/>
    <lineage>
        <taxon>Bacteria</taxon>
        <taxon>Pseudomonadati</taxon>
        <taxon>Pseudomonadota</taxon>
        <taxon>Gammaproteobacteria</taxon>
        <taxon>Pseudomonadales</taxon>
        <taxon>Pseudomonadaceae</taxon>
        <taxon>Halopseudomonas</taxon>
    </lineage>
</organism>
<dbReference type="AlphaFoldDB" id="A0A2P4EZ29"/>
<dbReference type="Pfam" id="PF04307">
    <property type="entry name" value="YdjM"/>
    <property type="match status" value="1"/>
</dbReference>
<reference evidence="2 3" key="1">
    <citation type="submission" date="2018-01" db="EMBL/GenBank/DDBJ databases">
        <title>Draft genome of the type strain Pseudomonas oceani DSM 100277 isolated from the deep water in Okinawa trough, northwestern Pacific Ocean.</title>
        <authorList>
            <person name="Gomila M."/>
            <person name="Mulet M."/>
            <person name="Garcia-Valdes E."/>
            <person name="Lalucat J."/>
        </authorList>
    </citation>
    <scope>NUCLEOTIDE SEQUENCE [LARGE SCALE GENOMIC DNA]</scope>
    <source>
        <strain evidence="2 3">DSM 100277</strain>
    </source>
</reference>
<evidence type="ECO:0000313" key="3">
    <source>
        <dbReference type="Proteomes" id="UP000243451"/>
    </source>
</evidence>
<dbReference type="PANTHER" id="PTHR40031:SF1">
    <property type="entry name" value="MEMBRANE-BOUND METAL-DEPENDENT HYDROLASE"/>
    <property type="match status" value="1"/>
</dbReference>